<dbReference type="EMBL" id="HBUF01003555">
    <property type="protein sequence ID" value="CAG6606452.1"/>
    <property type="molecule type" value="Transcribed_RNA"/>
</dbReference>
<proteinExistence type="predicted"/>
<accession>A0A8D8LIF1</accession>
<keyword evidence="1" id="KW-0472">Membrane</keyword>
<dbReference type="AlphaFoldDB" id="A0A8D8LIF1"/>
<sequence>MGLGKPPTISSEKTLHSFLIMILHSTIVFLTNFKYLLTFPKIILQSTISLYTSDSNFYTEFPIPISNIPFLVPQFTKYNTSPHCKYSISSAPIHKYITYPQCKYSISPTPIPKIQNIYV</sequence>
<keyword evidence="1" id="KW-0812">Transmembrane</keyword>
<feature type="transmembrane region" description="Helical" evidence="1">
    <location>
        <begin position="15"/>
        <end position="37"/>
    </location>
</feature>
<organism evidence="2">
    <name type="scientific">Cacopsylla melanoneura</name>
    <dbReference type="NCBI Taxonomy" id="428564"/>
    <lineage>
        <taxon>Eukaryota</taxon>
        <taxon>Metazoa</taxon>
        <taxon>Ecdysozoa</taxon>
        <taxon>Arthropoda</taxon>
        <taxon>Hexapoda</taxon>
        <taxon>Insecta</taxon>
        <taxon>Pterygota</taxon>
        <taxon>Neoptera</taxon>
        <taxon>Paraneoptera</taxon>
        <taxon>Hemiptera</taxon>
        <taxon>Sternorrhyncha</taxon>
        <taxon>Psylloidea</taxon>
        <taxon>Psyllidae</taxon>
        <taxon>Psyllinae</taxon>
        <taxon>Cacopsylla</taxon>
    </lineage>
</organism>
<keyword evidence="1" id="KW-1133">Transmembrane helix</keyword>
<protein>
    <submittedName>
        <fullName evidence="2">Uncharacterized protein</fullName>
    </submittedName>
</protein>
<reference evidence="2" key="1">
    <citation type="submission" date="2021-05" db="EMBL/GenBank/DDBJ databases">
        <authorList>
            <person name="Alioto T."/>
            <person name="Alioto T."/>
            <person name="Gomez Garrido J."/>
        </authorList>
    </citation>
    <scope>NUCLEOTIDE SEQUENCE</scope>
</reference>
<evidence type="ECO:0000313" key="2">
    <source>
        <dbReference type="EMBL" id="CAG6606452.1"/>
    </source>
</evidence>
<name>A0A8D8LIF1_9HEMI</name>
<evidence type="ECO:0000256" key="1">
    <source>
        <dbReference type="SAM" id="Phobius"/>
    </source>
</evidence>